<dbReference type="Proteomes" id="UP000046392">
    <property type="component" value="Unplaced"/>
</dbReference>
<accession>A0A0N5B6Q2</accession>
<feature type="chain" id="PRO_5005893866" evidence="1">
    <location>
        <begin position="25"/>
        <end position="184"/>
    </location>
</feature>
<dbReference type="WBParaSite" id="SPAL_0000173900.1">
    <property type="protein sequence ID" value="SPAL_0000173900.1"/>
    <property type="gene ID" value="SPAL_0000173900"/>
</dbReference>
<feature type="signal peptide" evidence="1">
    <location>
        <begin position="1"/>
        <end position="24"/>
    </location>
</feature>
<proteinExistence type="predicted"/>
<name>A0A0N5B6Q2_STREA</name>
<evidence type="ECO:0000313" key="3">
    <source>
        <dbReference type="WBParaSite" id="SPAL_0000173900.1"/>
    </source>
</evidence>
<dbReference type="AlphaFoldDB" id="A0A0N5B6Q2"/>
<organism evidence="2 3">
    <name type="scientific">Strongyloides papillosus</name>
    <name type="common">Intestinal threadworm</name>
    <dbReference type="NCBI Taxonomy" id="174720"/>
    <lineage>
        <taxon>Eukaryota</taxon>
        <taxon>Metazoa</taxon>
        <taxon>Ecdysozoa</taxon>
        <taxon>Nematoda</taxon>
        <taxon>Chromadorea</taxon>
        <taxon>Rhabditida</taxon>
        <taxon>Tylenchina</taxon>
        <taxon>Panagrolaimomorpha</taxon>
        <taxon>Strongyloidoidea</taxon>
        <taxon>Strongyloididae</taxon>
        <taxon>Strongyloides</taxon>
    </lineage>
</organism>
<keyword evidence="1" id="KW-0732">Signal</keyword>
<keyword evidence="2" id="KW-1185">Reference proteome</keyword>
<evidence type="ECO:0000256" key="1">
    <source>
        <dbReference type="SAM" id="SignalP"/>
    </source>
</evidence>
<evidence type="ECO:0000313" key="2">
    <source>
        <dbReference type="Proteomes" id="UP000046392"/>
    </source>
</evidence>
<protein>
    <submittedName>
        <fullName evidence="3">Uncharacterized protein</fullName>
    </submittedName>
</protein>
<sequence>MKLSINNFAIFALLLLINVNYTTSFYIDHIVPGLDLRDLIQGVYFYNFLKHFFRELFLFLNKENGNINEITDSKPITIFNETLKKEVCLKKVKEEKKREDNPINSTITSIYIDLQNMDKSSLEFTFKSNVSETDDRICAYFIGDIVKNTYNCTTTECLRGVDYSEDINWDDIDLEGINWSVNKF</sequence>
<reference evidence="3" key="1">
    <citation type="submission" date="2017-02" db="UniProtKB">
        <authorList>
            <consortium name="WormBaseParasite"/>
        </authorList>
    </citation>
    <scope>IDENTIFICATION</scope>
</reference>